<dbReference type="InterPro" id="IPR011856">
    <property type="entry name" value="tRNA_endonuc-like_dom_sf"/>
</dbReference>
<dbReference type="EMBL" id="AAXW01000005">
    <property type="protein sequence ID" value="EAZ92580.1"/>
    <property type="molecule type" value="Genomic_DNA"/>
</dbReference>
<protein>
    <submittedName>
        <fullName evidence="1">FdxN element excision controlling factor XisH</fullName>
    </submittedName>
</protein>
<dbReference type="Proteomes" id="UP000003781">
    <property type="component" value="Unassembled WGS sequence"/>
</dbReference>
<dbReference type="eggNOG" id="ENOG5032NIY">
    <property type="taxonomic scope" value="Bacteria"/>
</dbReference>
<dbReference type="Gene3D" id="3.40.1350.10">
    <property type="match status" value="1"/>
</dbReference>
<name>A3ILC9_9CHRO</name>
<dbReference type="AlphaFoldDB" id="A3ILC9"/>
<evidence type="ECO:0000313" key="2">
    <source>
        <dbReference type="Proteomes" id="UP000003781"/>
    </source>
</evidence>
<evidence type="ECO:0000313" key="1">
    <source>
        <dbReference type="EMBL" id="EAZ92580.1"/>
    </source>
</evidence>
<gene>
    <name evidence="1" type="ORF">CY0110_23476</name>
</gene>
<sequence>MPAKDTYHDAVKNALIKEGWKIMADSYPIKYEEVKLFADLAGEKTLSATKGEKQIVIEVKSFNSPSPMRDFETALGQYLIYQTFLSITHTDYKIYLAISHRIYEKFFTQIAIQLILKKYKVLLLTVDITKEEIIRWIN</sequence>
<dbReference type="InterPro" id="IPR014919">
    <property type="entry name" value="XisH"/>
</dbReference>
<dbReference type="CDD" id="cd22366">
    <property type="entry name" value="XisH-like"/>
    <property type="match status" value="1"/>
</dbReference>
<dbReference type="Pfam" id="PF08814">
    <property type="entry name" value="XisH"/>
    <property type="match status" value="1"/>
</dbReference>
<dbReference type="OrthoDB" id="456752at2"/>
<comment type="caution">
    <text evidence="1">The sequence shown here is derived from an EMBL/GenBank/DDBJ whole genome shotgun (WGS) entry which is preliminary data.</text>
</comment>
<dbReference type="SUPFAM" id="SSF52980">
    <property type="entry name" value="Restriction endonuclease-like"/>
    <property type="match status" value="1"/>
</dbReference>
<dbReference type="GO" id="GO:0003676">
    <property type="term" value="F:nucleic acid binding"/>
    <property type="evidence" value="ECO:0007669"/>
    <property type="project" value="InterPro"/>
</dbReference>
<proteinExistence type="predicted"/>
<reference evidence="1 2" key="1">
    <citation type="submission" date="2007-03" db="EMBL/GenBank/DDBJ databases">
        <authorList>
            <person name="Stal L."/>
            <person name="Ferriera S."/>
            <person name="Johnson J."/>
            <person name="Kravitz S."/>
            <person name="Beeson K."/>
            <person name="Sutton G."/>
            <person name="Rogers Y.-H."/>
            <person name="Friedman R."/>
            <person name="Frazier M."/>
            <person name="Venter J.C."/>
        </authorList>
    </citation>
    <scope>NUCLEOTIDE SEQUENCE [LARGE SCALE GENOMIC DNA]</scope>
    <source>
        <strain evidence="1 2">CCY0110</strain>
    </source>
</reference>
<keyword evidence="2" id="KW-1185">Reference proteome</keyword>
<organism evidence="1 2">
    <name type="scientific">Crocosphaera chwakensis CCY0110</name>
    <dbReference type="NCBI Taxonomy" id="391612"/>
    <lineage>
        <taxon>Bacteria</taxon>
        <taxon>Bacillati</taxon>
        <taxon>Cyanobacteriota</taxon>
        <taxon>Cyanophyceae</taxon>
        <taxon>Oscillatoriophycideae</taxon>
        <taxon>Chroococcales</taxon>
        <taxon>Aphanothecaceae</taxon>
        <taxon>Crocosphaera</taxon>
        <taxon>Crocosphaera chwakensis</taxon>
    </lineage>
</organism>
<dbReference type="RefSeq" id="WP_008274148.1">
    <property type="nucleotide sequence ID" value="NZ_AAXW01000005.1"/>
</dbReference>
<accession>A3ILC9</accession>
<dbReference type="InterPro" id="IPR011335">
    <property type="entry name" value="Restrct_endonuc-II-like"/>
</dbReference>